<keyword evidence="3" id="KW-0285">Flavoprotein</keyword>
<evidence type="ECO:0000313" key="9">
    <source>
        <dbReference type="Proteomes" id="UP000198625"/>
    </source>
</evidence>
<dbReference type="Pfam" id="PF02852">
    <property type="entry name" value="Pyr_redox_dim"/>
    <property type="match status" value="1"/>
</dbReference>
<dbReference type="InterPro" id="IPR036188">
    <property type="entry name" value="FAD/NAD-bd_sf"/>
</dbReference>
<dbReference type="PRINTS" id="PR00411">
    <property type="entry name" value="PNDRDTASEI"/>
</dbReference>
<dbReference type="InterPro" id="IPR023753">
    <property type="entry name" value="FAD/NAD-binding_dom"/>
</dbReference>
<comment type="cofactor">
    <cofactor evidence="1">
        <name>FAD</name>
        <dbReference type="ChEBI" id="CHEBI:57692"/>
    </cofactor>
</comment>
<reference evidence="8 9" key="1">
    <citation type="submission" date="2016-10" db="EMBL/GenBank/DDBJ databases">
        <authorList>
            <person name="de Groot N.N."/>
        </authorList>
    </citation>
    <scope>NUCLEOTIDE SEQUENCE [LARGE SCALE GENOMIC DNA]</scope>
    <source>
        <strain evidence="8 9">DSM 21650</strain>
    </source>
</reference>
<evidence type="ECO:0000256" key="4">
    <source>
        <dbReference type="ARBA" id="ARBA00022827"/>
    </source>
</evidence>
<comment type="similarity">
    <text evidence="2">Belongs to the class-III pyridine nucleotide-disulfide oxidoreductase family.</text>
</comment>
<evidence type="ECO:0000259" key="7">
    <source>
        <dbReference type="PROSITE" id="PS50206"/>
    </source>
</evidence>
<dbReference type="PRINTS" id="PR00368">
    <property type="entry name" value="FADPNR"/>
</dbReference>
<dbReference type="SUPFAM" id="SSF55424">
    <property type="entry name" value="FAD/NAD-linked reductases, dimerisation (C-terminal) domain"/>
    <property type="match status" value="1"/>
</dbReference>
<dbReference type="SMART" id="SM00450">
    <property type="entry name" value="RHOD"/>
    <property type="match status" value="1"/>
</dbReference>
<dbReference type="PANTHER" id="PTHR43429">
    <property type="entry name" value="PYRIDINE NUCLEOTIDE-DISULFIDE OXIDOREDUCTASE DOMAIN-CONTAINING"/>
    <property type="match status" value="1"/>
</dbReference>
<dbReference type="EMBL" id="FNQE01000006">
    <property type="protein sequence ID" value="SDY73415.1"/>
    <property type="molecule type" value="Genomic_DNA"/>
</dbReference>
<evidence type="ECO:0000256" key="6">
    <source>
        <dbReference type="ARBA" id="ARBA00023284"/>
    </source>
</evidence>
<dbReference type="InterPro" id="IPR001763">
    <property type="entry name" value="Rhodanese-like_dom"/>
</dbReference>
<organism evidence="8 9">
    <name type="scientific">Proteiniborus ethanoligenes</name>
    <dbReference type="NCBI Taxonomy" id="415015"/>
    <lineage>
        <taxon>Bacteria</taxon>
        <taxon>Bacillati</taxon>
        <taxon>Bacillota</taxon>
        <taxon>Clostridia</taxon>
        <taxon>Eubacteriales</taxon>
        <taxon>Proteiniborus</taxon>
    </lineage>
</organism>
<accession>A0A1H3MBM7</accession>
<dbReference type="GO" id="GO:0016491">
    <property type="term" value="F:oxidoreductase activity"/>
    <property type="evidence" value="ECO:0007669"/>
    <property type="project" value="UniProtKB-KW"/>
</dbReference>
<evidence type="ECO:0000256" key="2">
    <source>
        <dbReference type="ARBA" id="ARBA00009130"/>
    </source>
</evidence>
<dbReference type="CDD" id="cd00158">
    <property type="entry name" value="RHOD"/>
    <property type="match status" value="1"/>
</dbReference>
<evidence type="ECO:0000256" key="1">
    <source>
        <dbReference type="ARBA" id="ARBA00001974"/>
    </source>
</evidence>
<dbReference type="Pfam" id="PF00581">
    <property type="entry name" value="Rhodanese"/>
    <property type="match status" value="1"/>
</dbReference>
<keyword evidence="5" id="KW-0560">Oxidoreductase</keyword>
<dbReference type="PROSITE" id="PS50206">
    <property type="entry name" value="RHODANESE_3"/>
    <property type="match status" value="1"/>
</dbReference>
<sequence>MSKRILIVGGVAGGASTAARARRIDEFAEIIMFERGPHVSFSNCCLPNHLSGMIENSDDLVLMSPEQFKNQYNIEARVNSEVIKINRDKKTITVKDLQSNKEYEEAYDKLVLSPGANPIVPKIDGYNKSHVFTVRNVIDIDKLNRYVRSGKVKDIAVIGGGFIGVEVAENLQLSDLDINVTLVEAADQIMAPFDYDMVQLLHKEMMEKGVNLIVGDAIAKVEDEHIELASGKTVPAQAVVMAIGVRPETTLAKEAGLEIGETGGIKVDHNYLTNDKDIYAVGDAIEVYNKLTHSKTRLALAGPAQRQARAAADHIYGIPHRNTGVIGSSCVKIFDMNAASTGLTEKAAQKAGIQYDFVYIIPGDIVGLMPENSQFHFKLIYEVPTGKILGAQAIGKGNASKRVDVIAAMIMMGGTLEDLKELELCYAPAFSTAKDPINHASLVALNILNGRFRQVPVTKVRELVESNAYIIDVREVDEYEEGHLINAINIPLSEIRNRISEIPKDVPVYLHCRSSQRSYNAIMALQNMGYDNLYNISGSFLGICCYEYFNDQVSGRDKIVTEYNFN</sequence>
<protein>
    <submittedName>
        <fullName evidence="8">NADPH-dependent 2,4-dienoyl-CoA reductase, sulfur reductase</fullName>
    </submittedName>
</protein>
<dbReference type="Gene3D" id="3.50.50.60">
    <property type="entry name" value="FAD/NAD(P)-binding domain"/>
    <property type="match status" value="2"/>
</dbReference>
<keyword evidence="9" id="KW-1185">Reference proteome</keyword>
<dbReference type="RefSeq" id="WP_091727438.1">
    <property type="nucleotide sequence ID" value="NZ_FNQE01000006.1"/>
</dbReference>
<dbReference type="SUPFAM" id="SSF51905">
    <property type="entry name" value="FAD/NAD(P)-binding domain"/>
    <property type="match status" value="2"/>
</dbReference>
<dbReference type="AlphaFoldDB" id="A0A1H3MBM7"/>
<dbReference type="InterPro" id="IPR004099">
    <property type="entry name" value="Pyr_nucl-diS_OxRdtase_dimer"/>
</dbReference>
<proteinExistence type="inferred from homology"/>
<dbReference type="PANTHER" id="PTHR43429:SF1">
    <property type="entry name" value="NAD(P)H SULFUR OXIDOREDUCTASE (COA-DEPENDENT)"/>
    <property type="match status" value="1"/>
</dbReference>
<keyword evidence="4" id="KW-0274">FAD</keyword>
<dbReference type="InterPro" id="IPR050260">
    <property type="entry name" value="FAD-bd_OxRdtase"/>
</dbReference>
<dbReference type="InterPro" id="IPR036873">
    <property type="entry name" value="Rhodanese-like_dom_sf"/>
</dbReference>
<dbReference type="Gene3D" id="3.40.250.10">
    <property type="entry name" value="Rhodanese-like domain"/>
    <property type="match status" value="1"/>
</dbReference>
<dbReference type="SUPFAM" id="SSF52821">
    <property type="entry name" value="Rhodanese/Cell cycle control phosphatase"/>
    <property type="match status" value="1"/>
</dbReference>
<dbReference type="Pfam" id="PF07992">
    <property type="entry name" value="Pyr_redox_2"/>
    <property type="match status" value="1"/>
</dbReference>
<keyword evidence="6" id="KW-0676">Redox-active center</keyword>
<dbReference type="OrthoDB" id="9802028at2"/>
<gene>
    <name evidence="8" type="ORF">SAMN05660462_00760</name>
</gene>
<name>A0A1H3MBM7_9FIRM</name>
<dbReference type="InterPro" id="IPR016156">
    <property type="entry name" value="FAD/NAD-linked_Rdtase_dimer_sf"/>
</dbReference>
<dbReference type="STRING" id="415015.SAMN05660462_00760"/>
<dbReference type="Proteomes" id="UP000198625">
    <property type="component" value="Unassembled WGS sequence"/>
</dbReference>
<evidence type="ECO:0000313" key="8">
    <source>
        <dbReference type="EMBL" id="SDY73415.1"/>
    </source>
</evidence>
<evidence type="ECO:0000256" key="5">
    <source>
        <dbReference type="ARBA" id="ARBA00023002"/>
    </source>
</evidence>
<evidence type="ECO:0000256" key="3">
    <source>
        <dbReference type="ARBA" id="ARBA00022630"/>
    </source>
</evidence>
<feature type="domain" description="Rhodanese" evidence="7">
    <location>
        <begin position="464"/>
        <end position="550"/>
    </location>
</feature>